<protein>
    <submittedName>
        <fullName evidence="2">Uncharacterized protein</fullName>
    </submittedName>
</protein>
<name>A0AAV4GC85_9GAST</name>
<keyword evidence="3" id="KW-1185">Reference proteome</keyword>
<feature type="region of interest" description="Disordered" evidence="1">
    <location>
        <begin position="8"/>
        <end position="44"/>
    </location>
</feature>
<proteinExistence type="predicted"/>
<organism evidence="2 3">
    <name type="scientific">Elysia marginata</name>
    <dbReference type="NCBI Taxonomy" id="1093978"/>
    <lineage>
        <taxon>Eukaryota</taxon>
        <taxon>Metazoa</taxon>
        <taxon>Spiralia</taxon>
        <taxon>Lophotrochozoa</taxon>
        <taxon>Mollusca</taxon>
        <taxon>Gastropoda</taxon>
        <taxon>Heterobranchia</taxon>
        <taxon>Euthyneura</taxon>
        <taxon>Panpulmonata</taxon>
        <taxon>Sacoglossa</taxon>
        <taxon>Placobranchoidea</taxon>
        <taxon>Plakobranchidae</taxon>
        <taxon>Elysia</taxon>
    </lineage>
</organism>
<sequence length="101" mass="10897">MRRLLISRIDIHQPRLPGPSKSSYGGPCSKKLNLGQRNRTEDGTKLGLQFRFPTSSWSRQSCSPAGDHTAVASACACVGVGNESGALRGEETRRGLKGTFH</sequence>
<gene>
    <name evidence="2" type="ORF">ElyMa_002385400</name>
</gene>
<evidence type="ECO:0000313" key="2">
    <source>
        <dbReference type="EMBL" id="GFR83257.1"/>
    </source>
</evidence>
<accession>A0AAV4GC85</accession>
<dbReference type="EMBL" id="BMAT01004920">
    <property type="protein sequence ID" value="GFR83257.1"/>
    <property type="molecule type" value="Genomic_DNA"/>
</dbReference>
<evidence type="ECO:0000313" key="3">
    <source>
        <dbReference type="Proteomes" id="UP000762676"/>
    </source>
</evidence>
<comment type="caution">
    <text evidence="2">The sequence shown here is derived from an EMBL/GenBank/DDBJ whole genome shotgun (WGS) entry which is preliminary data.</text>
</comment>
<dbReference type="AlphaFoldDB" id="A0AAV4GC85"/>
<dbReference type="Proteomes" id="UP000762676">
    <property type="component" value="Unassembled WGS sequence"/>
</dbReference>
<evidence type="ECO:0000256" key="1">
    <source>
        <dbReference type="SAM" id="MobiDB-lite"/>
    </source>
</evidence>
<reference evidence="2 3" key="1">
    <citation type="journal article" date="2021" name="Elife">
        <title>Chloroplast acquisition without the gene transfer in kleptoplastic sea slugs, Plakobranchus ocellatus.</title>
        <authorList>
            <person name="Maeda T."/>
            <person name="Takahashi S."/>
            <person name="Yoshida T."/>
            <person name="Shimamura S."/>
            <person name="Takaki Y."/>
            <person name="Nagai Y."/>
            <person name="Toyoda A."/>
            <person name="Suzuki Y."/>
            <person name="Arimoto A."/>
            <person name="Ishii H."/>
            <person name="Satoh N."/>
            <person name="Nishiyama T."/>
            <person name="Hasebe M."/>
            <person name="Maruyama T."/>
            <person name="Minagawa J."/>
            <person name="Obokata J."/>
            <person name="Shigenobu S."/>
        </authorList>
    </citation>
    <scope>NUCLEOTIDE SEQUENCE [LARGE SCALE GENOMIC DNA]</scope>
</reference>